<dbReference type="NCBIfam" id="NF002270">
    <property type="entry name" value="PRK01202.1"/>
    <property type="match status" value="1"/>
</dbReference>
<dbReference type="OrthoDB" id="10264154at2759"/>
<dbReference type="CDD" id="cd06848">
    <property type="entry name" value="GCS_H"/>
    <property type="match status" value="1"/>
</dbReference>
<sequence>MSMRILSKSFMRLQSSSILSLRQYSGNYFLPYLHIIYTPQQSLLIQQPNLNANRNIKKFTPSHEWISVENGVGTVGITDHAQSALGDVVYVELPEVGLEVEVEGQVGAVESVKAASDLYSPVSGTIVEANSALADKPKLINKSPETDAWLFKIKLNDETELDTLLDAAKYNELIGEEA</sequence>
<accession>A0A1R1XKS5</accession>
<feature type="modified residue" description="N6-lipoyllysine" evidence="4">
    <location>
        <position position="113"/>
    </location>
</feature>
<dbReference type="NCBIfam" id="TIGR00527">
    <property type="entry name" value="gcvH"/>
    <property type="match status" value="1"/>
</dbReference>
<dbReference type="GO" id="GO:0019464">
    <property type="term" value="P:glycine decarboxylation via glycine cleavage system"/>
    <property type="evidence" value="ECO:0007669"/>
    <property type="project" value="UniProtKB-UniRule"/>
</dbReference>
<proteinExistence type="inferred from homology"/>
<dbReference type="InterPro" id="IPR002930">
    <property type="entry name" value="GCV_H"/>
</dbReference>
<dbReference type="InterPro" id="IPR017453">
    <property type="entry name" value="GCV_H_sub"/>
</dbReference>
<comment type="subunit">
    <text evidence="5">The glycine cleavage system is composed of four proteins: P, T, L and H.</text>
</comment>
<dbReference type="GO" id="GO:0005960">
    <property type="term" value="C:glycine cleavage complex"/>
    <property type="evidence" value="ECO:0007669"/>
    <property type="project" value="UniProtKB-UniRule"/>
</dbReference>
<dbReference type="SUPFAM" id="SSF51230">
    <property type="entry name" value="Single hybrid motif"/>
    <property type="match status" value="1"/>
</dbReference>
<keyword evidence="2 4" id="KW-0450">Lipoyl</keyword>
<dbReference type="PROSITE" id="PS50968">
    <property type="entry name" value="BIOTINYL_LIPOYL"/>
    <property type="match status" value="1"/>
</dbReference>
<evidence type="ECO:0000256" key="2">
    <source>
        <dbReference type="ARBA" id="ARBA00022823"/>
    </source>
</evidence>
<dbReference type="InterPro" id="IPR000089">
    <property type="entry name" value="Biotin_lipoyl"/>
</dbReference>
<dbReference type="PANTHER" id="PTHR11715">
    <property type="entry name" value="GLYCINE CLEAVAGE SYSTEM H PROTEIN"/>
    <property type="match status" value="1"/>
</dbReference>
<comment type="function">
    <text evidence="5">The H protein shuttles the methylamine group of glycine from the P protein to the T protein.</text>
</comment>
<dbReference type="Gene3D" id="2.40.50.100">
    <property type="match status" value="1"/>
</dbReference>
<gene>
    <name evidence="7" type="ORF">AYI69_g8260</name>
</gene>
<dbReference type="GO" id="GO:0005739">
    <property type="term" value="C:mitochondrion"/>
    <property type="evidence" value="ECO:0007669"/>
    <property type="project" value="UniProtKB-SubCell"/>
</dbReference>
<keyword evidence="8" id="KW-1185">Reference proteome</keyword>
<dbReference type="Proteomes" id="UP000187429">
    <property type="component" value="Unassembled WGS sequence"/>
</dbReference>
<name>A0A1R1XKS5_9FUNG</name>
<comment type="similarity">
    <text evidence="1 5">Belongs to the GcvH family.</text>
</comment>
<dbReference type="AlphaFoldDB" id="A0A1R1XKS5"/>
<keyword evidence="5" id="KW-0496">Mitochondrion</keyword>
<evidence type="ECO:0000313" key="8">
    <source>
        <dbReference type="Proteomes" id="UP000187429"/>
    </source>
</evidence>
<dbReference type="InterPro" id="IPR003016">
    <property type="entry name" value="2-oxoA_DH_lipoyl-BS"/>
</dbReference>
<keyword evidence="3 5" id="KW-0809">Transit peptide</keyword>
<reference evidence="8" key="1">
    <citation type="submission" date="2017-01" db="EMBL/GenBank/DDBJ databases">
        <authorList>
            <person name="Wang Y."/>
            <person name="White M."/>
            <person name="Kvist S."/>
            <person name="Moncalvo J.-M."/>
        </authorList>
    </citation>
    <scope>NUCLEOTIDE SEQUENCE [LARGE SCALE GENOMIC DNA]</scope>
    <source>
        <strain evidence="8">ID-206-W2</strain>
    </source>
</reference>
<evidence type="ECO:0000259" key="6">
    <source>
        <dbReference type="PROSITE" id="PS50968"/>
    </source>
</evidence>
<evidence type="ECO:0000256" key="3">
    <source>
        <dbReference type="ARBA" id="ARBA00022946"/>
    </source>
</evidence>
<dbReference type="PROSITE" id="PS00189">
    <property type="entry name" value="LIPOYL"/>
    <property type="match status" value="1"/>
</dbReference>
<comment type="cofactor">
    <cofactor evidence="5">
        <name>(R)-lipoate</name>
        <dbReference type="ChEBI" id="CHEBI:83088"/>
    </cofactor>
    <text evidence="5">Binds 1 lipoyl cofactor covalently.</text>
</comment>
<evidence type="ECO:0000256" key="4">
    <source>
        <dbReference type="PIRSR" id="PIRSR617453-50"/>
    </source>
</evidence>
<evidence type="ECO:0000313" key="7">
    <source>
        <dbReference type="EMBL" id="OMJ15252.1"/>
    </source>
</evidence>
<comment type="subcellular location">
    <subcellularLocation>
        <location evidence="5">Mitochondrion</location>
    </subcellularLocation>
</comment>
<organism evidence="7 8">
    <name type="scientific">Smittium culicis</name>
    <dbReference type="NCBI Taxonomy" id="133412"/>
    <lineage>
        <taxon>Eukaryota</taxon>
        <taxon>Fungi</taxon>
        <taxon>Fungi incertae sedis</taxon>
        <taxon>Zoopagomycota</taxon>
        <taxon>Kickxellomycotina</taxon>
        <taxon>Harpellomycetes</taxon>
        <taxon>Harpellales</taxon>
        <taxon>Legeriomycetaceae</taxon>
        <taxon>Smittium</taxon>
    </lineage>
</organism>
<dbReference type="PANTHER" id="PTHR11715:SF3">
    <property type="entry name" value="GLYCINE CLEAVAGE SYSTEM H PROTEIN-RELATED"/>
    <property type="match status" value="1"/>
</dbReference>
<feature type="domain" description="Lipoyl-binding" evidence="6">
    <location>
        <begin position="72"/>
        <end position="154"/>
    </location>
</feature>
<dbReference type="GO" id="GO:0009249">
    <property type="term" value="P:protein lipoylation"/>
    <property type="evidence" value="ECO:0007669"/>
    <property type="project" value="TreeGrafter"/>
</dbReference>
<evidence type="ECO:0000256" key="5">
    <source>
        <dbReference type="RuleBase" id="RU364055"/>
    </source>
</evidence>
<dbReference type="Pfam" id="PF01597">
    <property type="entry name" value="GCV_H"/>
    <property type="match status" value="1"/>
</dbReference>
<dbReference type="InterPro" id="IPR033753">
    <property type="entry name" value="GCV_H/Fam206"/>
</dbReference>
<dbReference type="HAMAP" id="MF_00272">
    <property type="entry name" value="GcvH"/>
    <property type="match status" value="1"/>
</dbReference>
<dbReference type="InterPro" id="IPR011053">
    <property type="entry name" value="Single_hybrid_motif"/>
</dbReference>
<comment type="caution">
    <text evidence="7">The sequence shown here is derived from an EMBL/GenBank/DDBJ whole genome shotgun (WGS) entry which is preliminary data.</text>
</comment>
<dbReference type="EMBL" id="LSSM01004312">
    <property type="protein sequence ID" value="OMJ15252.1"/>
    <property type="molecule type" value="Genomic_DNA"/>
</dbReference>
<evidence type="ECO:0000256" key="1">
    <source>
        <dbReference type="ARBA" id="ARBA00009249"/>
    </source>
</evidence>
<protein>
    <recommendedName>
        <fullName evidence="5">Glycine cleavage system H protein</fullName>
    </recommendedName>
</protein>